<keyword evidence="1" id="KW-0812">Transmembrane</keyword>
<dbReference type="EMBL" id="FWYF01000001">
    <property type="protein sequence ID" value="SMD33040.1"/>
    <property type="molecule type" value="Genomic_DNA"/>
</dbReference>
<protein>
    <recommendedName>
        <fullName evidence="4">DUF2911 domain-containing protein</fullName>
    </recommendedName>
</protein>
<dbReference type="Proteomes" id="UP000192472">
    <property type="component" value="Unassembled WGS sequence"/>
</dbReference>
<dbReference type="Pfam" id="PF11138">
    <property type="entry name" value="DUF2911"/>
    <property type="match status" value="1"/>
</dbReference>
<feature type="transmembrane region" description="Helical" evidence="1">
    <location>
        <begin position="6"/>
        <end position="25"/>
    </location>
</feature>
<dbReference type="OrthoDB" id="195456at2"/>
<evidence type="ECO:0000313" key="3">
    <source>
        <dbReference type="Proteomes" id="UP000192472"/>
    </source>
</evidence>
<keyword evidence="3" id="KW-1185">Reference proteome</keyword>
<sequence>MIKNILWIVGAGVILFASVVIYQIATTRKHSPSATAELTTDKYSITVDYCRPYKKGREIFGELLPYDTYWRTGANEPTIITFSEDFTFGAKIVRAGSYRLYTIPREEEWDVVLNSETEKWGLWEPDYELDIAKVTVPVEQADSCAEQFLIQLEENGNGAELALVWDFTKVVVPIKI</sequence>
<evidence type="ECO:0000256" key="1">
    <source>
        <dbReference type="SAM" id="Phobius"/>
    </source>
</evidence>
<dbReference type="AlphaFoldDB" id="A0A1W2G8M3"/>
<gene>
    <name evidence="2" type="ORF">SAMN04488029_1403</name>
</gene>
<evidence type="ECO:0008006" key="4">
    <source>
        <dbReference type="Google" id="ProtNLM"/>
    </source>
</evidence>
<organism evidence="2 3">
    <name type="scientific">Reichenbachiella faecimaris</name>
    <dbReference type="NCBI Taxonomy" id="692418"/>
    <lineage>
        <taxon>Bacteria</taxon>
        <taxon>Pseudomonadati</taxon>
        <taxon>Bacteroidota</taxon>
        <taxon>Cytophagia</taxon>
        <taxon>Cytophagales</taxon>
        <taxon>Reichenbachiellaceae</taxon>
        <taxon>Reichenbachiella</taxon>
    </lineage>
</organism>
<name>A0A1W2G8M3_REIFA</name>
<keyword evidence="1" id="KW-1133">Transmembrane helix</keyword>
<keyword evidence="1" id="KW-0472">Membrane</keyword>
<evidence type="ECO:0000313" key="2">
    <source>
        <dbReference type="EMBL" id="SMD33040.1"/>
    </source>
</evidence>
<dbReference type="RefSeq" id="WP_084371678.1">
    <property type="nucleotide sequence ID" value="NZ_FWYF01000001.1"/>
</dbReference>
<dbReference type="STRING" id="692418.SAMN04488029_1403"/>
<proteinExistence type="predicted"/>
<reference evidence="2 3" key="1">
    <citation type="submission" date="2017-04" db="EMBL/GenBank/DDBJ databases">
        <authorList>
            <person name="Afonso C.L."/>
            <person name="Miller P.J."/>
            <person name="Scott M.A."/>
            <person name="Spackman E."/>
            <person name="Goraichik I."/>
            <person name="Dimitrov K.M."/>
            <person name="Suarez D.L."/>
            <person name="Swayne D.E."/>
        </authorList>
    </citation>
    <scope>NUCLEOTIDE SEQUENCE [LARGE SCALE GENOMIC DNA]</scope>
    <source>
        <strain evidence="2 3">DSM 26133</strain>
    </source>
</reference>
<dbReference type="InterPro" id="IPR021314">
    <property type="entry name" value="DUF2911"/>
</dbReference>
<accession>A0A1W2G8M3</accession>